<name>A0A2H3JF14_WOLCO</name>
<evidence type="ECO:0000313" key="2">
    <source>
        <dbReference type="EMBL" id="PCH40822.1"/>
    </source>
</evidence>
<feature type="region of interest" description="Disordered" evidence="1">
    <location>
        <begin position="1"/>
        <end position="129"/>
    </location>
</feature>
<feature type="compositionally biased region" description="Low complexity" evidence="1">
    <location>
        <begin position="15"/>
        <end position="28"/>
    </location>
</feature>
<proteinExistence type="predicted"/>
<feature type="compositionally biased region" description="Basic and acidic residues" evidence="1">
    <location>
        <begin position="95"/>
        <end position="108"/>
    </location>
</feature>
<feature type="compositionally biased region" description="Polar residues" evidence="1">
    <location>
        <begin position="57"/>
        <end position="68"/>
    </location>
</feature>
<gene>
    <name evidence="2" type="ORF">WOLCODRAFT_162571</name>
</gene>
<dbReference type="Proteomes" id="UP000218811">
    <property type="component" value="Unassembled WGS sequence"/>
</dbReference>
<keyword evidence="3" id="KW-1185">Reference proteome</keyword>
<dbReference type="AlphaFoldDB" id="A0A2H3JF14"/>
<evidence type="ECO:0000256" key="1">
    <source>
        <dbReference type="SAM" id="MobiDB-lite"/>
    </source>
</evidence>
<organism evidence="2 3">
    <name type="scientific">Wolfiporia cocos (strain MD-104)</name>
    <name type="common">Brown rot fungus</name>
    <dbReference type="NCBI Taxonomy" id="742152"/>
    <lineage>
        <taxon>Eukaryota</taxon>
        <taxon>Fungi</taxon>
        <taxon>Dikarya</taxon>
        <taxon>Basidiomycota</taxon>
        <taxon>Agaricomycotina</taxon>
        <taxon>Agaricomycetes</taxon>
        <taxon>Polyporales</taxon>
        <taxon>Phaeolaceae</taxon>
        <taxon>Wolfiporia</taxon>
    </lineage>
</organism>
<reference evidence="2 3" key="1">
    <citation type="journal article" date="2012" name="Science">
        <title>The Paleozoic origin of enzymatic lignin decomposition reconstructed from 31 fungal genomes.</title>
        <authorList>
            <person name="Floudas D."/>
            <person name="Binder M."/>
            <person name="Riley R."/>
            <person name="Barry K."/>
            <person name="Blanchette R.A."/>
            <person name="Henrissat B."/>
            <person name="Martinez A.T."/>
            <person name="Otillar R."/>
            <person name="Spatafora J.W."/>
            <person name="Yadav J.S."/>
            <person name="Aerts A."/>
            <person name="Benoit I."/>
            <person name="Boyd A."/>
            <person name="Carlson A."/>
            <person name="Copeland A."/>
            <person name="Coutinho P.M."/>
            <person name="de Vries R.P."/>
            <person name="Ferreira P."/>
            <person name="Findley K."/>
            <person name="Foster B."/>
            <person name="Gaskell J."/>
            <person name="Glotzer D."/>
            <person name="Gorecki P."/>
            <person name="Heitman J."/>
            <person name="Hesse C."/>
            <person name="Hori C."/>
            <person name="Igarashi K."/>
            <person name="Jurgens J.A."/>
            <person name="Kallen N."/>
            <person name="Kersten P."/>
            <person name="Kohler A."/>
            <person name="Kuees U."/>
            <person name="Kumar T.K.A."/>
            <person name="Kuo A."/>
            <person name="LaButti K."/>
            <person name="Larrondo L.F."/>
            <person name="Lindquist E."/>
            <person name="Ling A."/>
            <person name="Lombard V."/>
            <person name="Lucas S."/>
            <person name="Lundell T."/>
            <person name="Martin R."/>
            <person name="McLaughlin D.J."/>
            <person name="Morgenstern I."/>
            <person name="Morin E."/>
            <person name="Murat C."/>
            <person name="Nagy L.G."/>
            <person name="Nolan M."/>
            <person name="Ohm R.A."/>
            <person name="Patyshakuliyeva A."/>
            <person name="Rokas A."/>
            <person name="Ruiz-Duenas F.J."/>
            <person name="Sabat G."/>
            <person name="Salamov A."/>
            <person name="Samejima M."/>
            <person name="Schmutz J."/>
            <person name="Slot J.C."/>
            <person name="St John F."/>
            <person name="Stenlid J."/>
            <person name="Sun H."/>
            <person name="Sun S."/>
            <person name="Syed K."/>
            <person name="Tsang A."/>
            <person name="Wiebenga A."/>
            <person name="Young D."/>
            <person name="Pisabarro A."/>
            <person name="Eastwood D.C."/>
            <person name="Martin F."/>
            <person name="Cullen D."/>
            <person name="Grigoriev I.V."/>
            <person name="Hibbett D.S."/>
        </authorList>
    </citation>
    <scope>NUCLEOTIDE SEQUENCE [LARGE SCALE GENOMIC DNA]</scope>
    <source>
        <strain evidence="2 3">MD-104</strain>
    </source>
</reference>
<feature type="compositionally biased region" description="Polar residues" evidence="1">
    <location>
        <begin position="77"/>
        <end position="88"/>
    </location>
</feature>
<sequence>MVATTSDSGTPPRESALTSTVLTTVAATHGDSATSSTPLAPEPADASPSDASLSESVAQGSVPRTQTVDGRRDPSDSDTQSASGSNRPIDSRAPVNDHDFEAHEDGRQPDAPGVSVPKDNRGRKTYAPGKRATAKAFCGRIWPIKNPGCSSTACQQYWNSLEDDVKKCWRTKAKGLPAAWSLQSDDPPFSLRYTALYPPEHTGFECTGERRFIWVRRLAFPVSACLYCCSLSLSVPVCT</sequence>
<feature type="compositionally biased region" description="Low complexity" evidence="1">
    <location>
        <begin position="38"/>
        <end position="56"/>
    </location>
</feature>
<dbReference type="EMBL" id="KB468113">
    <property type="protein sequence ID" value="PCH40822.1"/>
    <property type="molecule type" value="Genomic_DNA"/>
</dbReference>
<evidence type="ECO:0000313" key="3">
    <source>
        <dbReference type="Proteomes" id="UP000218811"/>
    </source>
</evidence>
<accession>A0A2H3JF14</accession>
<protein>
    <submittedName>
        <fullName evidence="2">Uncharacterized protein</fullName>
    </submittedName>
</protein>